<dbReference type="AlphaFoldDB" id="A0A1F4SPJ2"/>
<dbReference type="EMBL" id="MEUB01000029">
    <property type="protein sequence ID" value="OGC22366.1"/>
    <property type="molecule type" value="Genomic_DNA"/>
</dbReference>
<accession>A0A1F4SPJ2</accession>
<protein>
    <submittedName>
        <fullName evidence="1">Uncharacterized protein</fullName>
    </submittedName>
</protein>
<name>A0A1F4SPJ2_UNCSA</name>
<evidence type="ECO:0000313" key="2">
    <source>
        <dbReference type="Proteomes" id="UP000178417"/>
    </source>
</evidence>
<comment type="caution">
    <text evidence="1">The sequence shown here is derived from an EMBL/GenBank/DDBJ whole genome shotgun (WGS) entry which is preliminary data.</text>
</comment>
<dbReference type="STRING" id="1802579.A2310_01730"/>
<dbReference type="Proteomes" id="UP000178417">
    <property type="component" value="Unassembled WGS sequence"/>
</dbReference>
<reference evidence="1 2" key="1">
    <citation type="journal article" date="2016" name="Nat. Commun.">
        <title>Thousands of microbial genomes shed light on interconnected biogeochemical processes in an aquifer system.</title>
        <authorList>
            <person name="Anantharaman K."/>
            <person name="Brown C.T."/>
            <person name="Hug L.A."/>
            <person name="Sharon I."/>
            <person name="Castelle C.J."/>
            <person name="Probst A.J."/>
            <person name="Thomas B.C."/>
            <person name="Singh A."/>
            <person name="Wilkins M.J."/>
            <person name="Karaoz U."/>
            <person name="Brodie E.L."/>
            <person name="Williams K.H."/>
            <person name="Hubbard S.S."/>
            <person name="Banfield J.F."/>
        </authorList>
    </citation>
    <scope>NUCLEOTIDE SEQUENCE [LARGE SCALE GENOMIC DNA]</scope>
</reference>
<organism evidence="1 2">
    <name type="scientific">candidate division WOR-1 bacterium RIFOXYB2_FULL_37_13</name>
    <dbReference type="NCBI Taxonomy" id="1802579"/>
    <lineage>
        <taxon>Bacteria</taxon>
        <taxon>Bacillati</taxon>
        <taxon>Saganbacteria</taxon>
    </lineage>
</organism>
<sequence length="606" mass="67982">MGTSVVPVGCGFSAPVTKKDDLTTAPEVVEEANSNSCQEIYINPPICCNDIDVSDANAVESKLYDEIAELKTLLSAPSQDNEISSSAERIAELITLIYCAKGMDKACEAFSLLYSDGYNYIKAHSFVENEGATPLVFEKLVSKNPEIATAIAIGFYSDQSYVIKEVFITKSMFAASLSPKESADLISEIFKRDKDLAIDIFLLIDDRKNFFTKPILASIKDRELLAYLFLNPLLLEDIITVLNLNSTQTADLVVSAYDIAIKEDGDYAEVRIDKLFSALTRIDDKGLKLKTFQILINKYPKQAIGLLTFGAIKEKNISNELAEKLSQRFKTSGLTIPAMLASFVLFIYDEFGQKEAGKVLNNYCQGNKLAVRKMFDLLFSQDRETTKKLLAEEIYSAYLSYVAQACEDAGISDYEISQLLVDAYKNRKNGGEIAGNIFYSLKDKDIKKTIALFLFQFNSKYAAPIMTFGEITEEEFTGKEIDEIAEKNSSWQEAIALMILKTYEKNNKTGISVFNGIILRDHFYHKDKWAILYEIAKQERSVYAGITSCDYCDQVLCNIISFPFENESTPDEKEKANLILLARPYLMHNISDRVKALIDPTHPIPQ</sequence>
<evidence type="ECO:0000313" key="1">
    <source>
        <dbReference type="EMBL" id="OGC22366.1"/>
    </source>
</evidence>
<gene>
    <name evidence="1" type="ORF">A2310_01730</name>
</gene>
<proteinExistence type="predicted"/>